<evidence type="ECO:0000313" key="7">
    <source>
        <dbReference type="Proteomes" id="UP000317043"/>
    </source>
</evidence>
<dbReference type="EMBL" id="VFOW01000001">
    <property type="protein sequence ID" value="TQL79318.1"/>
    <property type="molecule type" value="Genomic_DNA"/>
</dbReference>
<organism evidence="6 7">
    <name type="scientific">Stackebrandtia endophytica</name>
    <dbReference type="NCBI Taxonomy" id="1496996"/>
    <lineage>
        <taxon>Bacteria</taxon>
        <taxon>Bacillati</taxon>
        <taxon>Actinomycetota</taxon>
        <taxon>Actinomycetes</taxon>
        <taxon>Glycomycetales</taxon>
        <taxon>Glycomycetaceae</taxon>
        <taxon>Stackebrandtia</taxon>
    </lineage>
</organism>
<dbReference type="PANTHER" id="PTHR43649">
    <property type="entry name" value="ARABINOSE-BINDING PROTEIN-RELATED"/>
    <property type="match status" value="1"/>
</dbReference>
<dbReference type="Proteomes" id="UP000317043">
    <property type="component" value="Unassembled WGS sequence"/>
</dbReference>
<evidence type="ECO:0000256" key="3">
    <source>
        <dbReference type="ARBA" id="ARBA00022448"/>
    </source>
</evidence>
<dbReference type="NCBIfam" id="TIGR03851">
    <property type="entry name" value="chitin_NgcE"/>
    <property type="match status" value="1"/>
</dbReference>
<evidence type="ECO:0000256" key="5">
    <source>
        <dbReference type="SAM" id="MobiDB-lite"/>
    </source>
</evidence>
<dbReference type="InterPro" id="IPR022386">
    <property type="entry name" value="Chitin_NgcE"/>
</dbReference>
<dbReference type="InterPro" id="IPR006311">
    <property type="entry name" value="TAT_signal"/>
</dbReference>
<sequence>MSNPDTSDLSRRRLLQGTALGVAAVPAAGFLAACATSGGDADSEDVTNSGDAENPFGVDPAAPLDVVIFDGGFGDKYATEGHQVMYNEKFPDAEIIHATEEDIAATQQPRFADGDPPDVLDDSGAGKIAIDALVNDGLLAELTPLLEAPSIDDPNLTVQETLVDGVLKPGIYNGKVYALNYAMGGWAIWYDGKLFEDQGWTAPTTWDEMMALCAEIKKAGIAPWTYAGQHPYYLWDSLYTLAARHGGRDVSVAIDNLEPKAWEHESVKLAAEALYSLQDKGYVLKGTPGINHIDSQTKFNNREAAFLPCGSWLANEQIDVAPDDFVYSAIGIPPLEGSVQPELVWSSGEEPFVVPEHAKNKPGAYEYLRIMLSKEGSKIFAEKAQSPTILKDQEITNPPAAALASLVTTAENAYRPQLADWYIDFKEQAEPALAELMAGKITPDEFIGVAQKAADSVAKSDVEKFTQEY</sequence>
<gene>
    <name evidence="6" type="ORF">FB566_4919</name>
</gene>
<comment type="subcellular location">
    <subcellularLocation>
        <location evidence="1">Cell envelope</location>
    </subcellularLocation>
</comment>
<accession>A0A543B3A5</accession>
<reference evidence="6 7" key="1">
    <citation type="submission" date="2019-06" db="EMBL/GenBank/DDBJ databases">
        <title>Sequencing the genomes of 1000 actinobacteria strains.</title>
        <authorList>
            <person name="Klenk H.-P."/>
        </authorList>
    </citation>
    <scope>NUCLEOTIDE SEQUENCE [LARGE SCALE GENOMIC DNA]</scope>
    <source>
        <strain evidence="6 7">DSM 45928</strain>
    </source>
</reference>
<dbReference type="AlphaFoldDB" id="A0A543B3A5"/>
<dbReference type="SUPFAM" id="SSF53850">
    <property type="entry name" value="Periplasmic binding protein-like II"/>
    <property type="match status" value="1"/>
</dbReference>
<dbReference type="PANTHER" id="PTHR43649:SF31">
    <property type="entry name" value="SN-GLYCEROL-3-PHOSPHATE-BINDING PERIPLASMIC PROTEIN UGPB"/>
    <property type="match status" value="1"/>
</dbReference>
<dbReference type="Pfam" id="PF01547">
    <property type="entry name" value="SBP_bac_1"/>
    <property type="match status" value="1"/>
</dbReference>
<dbReference type="GO" id="GO:0030313">
    <property type="term" value="C:cell envelope"/>
    <property type="evidence" value="ECO:0007669"/>
    <property type="project" value="UniProtKB-SubCell"/>
</dbReference>
<evidence type="ECO:0000256" key="4">
    <source>
        <dbReference type="ARBA" id="ARBA00022729"/>
    </source>
</evidence>
<comment type="caution">
    <text evidence="6">The sequence shown here is derived from an EMBL/GenBank/DDBJ whole genome shotgun (WGS) entry which is preliminary data.</text>
</comment>
<keyword evidence="4" id="KW-0732">Signal</keyword>
<feature type="region of interest" description="Disordered" evidence="5">
    <location>
        <begin position="39"/>
        <end position="58"/>
    </location>
</feature>
<proteinExistence type="inferred from homology"/>
<dbReference type="RefSeq" id="WP_170183452.1">
    <property type="nucleotide sequence ID" value="NZ_JBHTGS010000002.1"/>
</dbReference>
<dbReference type="InterPro" id="IPR050490">
    <property type="entry name" value="Bact_solute-bd_prot1"/>
</dbReference>
<keyword evidence="7" id="KW-1185">Reference proteome</keyword>
<name>A0A543B3A5_9ACTN</name>
<evidence type="ECO:0000256" key="2">
    <source>
        <dbReference type="ARBA" id="ARBA00008520"/>
    </source>
</evidence>
<dbReference type="Gene3D" id="3.40.190.10">
    <property type="entry name" value="Periplasmic binding protein-like II"/>
    <property type="match status" value="2"/>
</dbReference>
<evidence type="ECO:0000256" key="1">
    <source>
        <dbReference type="ARBA" id="ARBA00004196"/>
    </source>
</evidence>
<comment type="similarity">
    <text evidence="2">Belongs to the bacterial solute-binding protein 1 family.</text>
</comment>
<dbReference type="InParanoid" id="A0A543B3A5"/>
<evidence type="ECO:0000313" key="6">
    <source>
        <dbReference type="EMBL" id="TQL79318.1"/>
    </source>
</evidence>
<keyword evidence="3" id="KW-0813">Transport</keyword>
<dbReference type="PROSITE" id="PS51318">
    <property type="entry name" value="TAT"/>
    <property type="match status" value="1"/>
</dbReference>
<dbReference type="InterPro" id="IPR006059">
    <property type="entry name" value="SBP"/>
</dbReference>
<protein>
    <submittedName>
        <fullName evidence="6">N-acetylglucosamine transport system substrate-binding protein</fullName>
    </submittedName>
</protein>